<dbReference type="Gene3D" id="2.130.10.10">
    <property type="entry name" value="YVTN repeat-like/Quinoprotein amine dehydrogenase"/>
    <property type="match status" value="1"/>
</dbReference>
<protein>
    <recommendedName>
        <fullName evidence="5">Protein kinase domain-containing protein</fullName>
    </recommendedName>
</protein>
<dbReference type="GO" id="GO:0004674">
    <property type="term" value="F:protein serine/threonine kinase activity"/>
    <property type="evidence" value="ECO:0007669"/>
    <property type="project" value="TreeGrafter"/>
</dbReference>
<dbReference type="InterPro" id="IPR001680">
    <property type="entry name" value="WD40_rpt"/>
</dbReference>
<evidence type="ECO:0000256" key="1">
    <source>
        <dbReference type="ARBA" id="ARBA00022574"/>
    </source>
</evidence>
<evidence type="ECO:0000259" key="5">
    <source>
        <dbReference type="PROSITE" id="PS50011"/>
    </source>
</evidence>
<feature type="non-terminal residue" evidence="6">
    <location>
        <position position="1"/>
    </location>
</feature>
<dbReference type="Proteomes" id="UP000663827">
    <property type="component" value="Unassembled WGS sequence"/>
</dbReference>
<dbReference type="InterPro" id="IPR051681">
    <property type="entry name" value="Ser/Thr_Kinases-Pseudokinases"/>
</dbReference>
<dbReference type="SMART" id="SM00320">
    <property type="entry name" value="WD40"/>
    <property type="match status" value="1"/>
</dbReference>
<dbReference type="SUPFAM" id="SSF82171">
    <property type="entry name" value="DPP6 N-terminal domain-like"/>
    <property type="match status" value="1"/>
</dbReference>
<keyword evidence="1 3" id="KW-0853">WD repeat</keyword>
<dbReference type="InterPro" id="IPR001245">
    <property type="entry name" value="Ser-Thr/Tyr_kinase_cat_dom"/>
</dbReference>
<dbReference type="InterPro" id="IPR015943">
    <property type="entry name" value="WD40/YVTN_repeat-like_dom_sf"/>
</dbReference>
<dbReference type="InterPro" id="IPR036322">
    <property type="entry name" value="WD40_repeat_dom_sf"/>
</dbReference>
<dbReference type="InterPro" id="IPR011009">
    <property type="entry name" value="Kinase-like_dom_sf"/>
</dbReference>
<feature type="repeat" description="WD" evidence="3">
    <location>
        <begin position="33"/>
        <end position="63"/>
    </location>
</feature>
<evidence type="ECO:0000313" key="6">
    <source>
        <dbReference type="EMBL" id="CAE7172820.1"/>
    </source>
</evidence>
<keyword evidence="2" id="KW-0677">Repeat</keyword>
<dbReference type="InterPro" id="IPR019775">
    <property type="entry name" value="WD40_repeat_CS"/>
</dbReference>
<dbReference type="PROSITE" id="PS50294">
    <property type="entry name" value="WD_REPEATS_REGION"/>
    <property type="match status" value="1"/>
</dbReference>
<evidence type="ECO:0000256" key="2">
    <source>
        <dbReference type="ARBA" id="ARBA00022737"/>
    </source>
</evidence>
<feature type="compositionally biased region" description="Polar residues" evidence="4">
    <location>
        <begin position="80"/>
        <end position="97"/>
    </location>
</feature>
<name>A0A8H3E138_9AGAM</name>
<dbReference type="PROSITE" id="PS50082">
    <property type="entry name" value="WD_REPEATS_2"/>
    <property type="match status" value="2"/>
</dbReference>
<evidence type="ECO:0000256" key="4">
    <source>
        <dbReference type="SAM" id="MobiDB-lite"/>
    </source>
</evidence>
<reference evidence="6" key="1">
    <citation type="submission" date="2021-01" db="EMBL/GenBank/DDBJ databases">
        <authorList>
            <person name="Kaushik A."/>
        </authorList>
    </citation>
    <scope>NUCLEOTIDE SEQUENCE</scope>
    <source>
        <strain evidence="6">AG5</strain>
    </source>
</reference>
<dbReference type="SUPFAM" id="SSF56112">
    <property type="entry name" value="Protein kinase-like (PK-like)"/>
    <property type="match status" value="1"/>
</dbReference>
<feature type="domain" description="Protein kinase" evidence="5">
    <location>
        <begin position="251"/>
        <end position="452"/>
    </location>
</feature>
<dbReference type="InterPro" id="IPR000719">
    <property type="entry name" value="Prot_kinase_dom"/>
</dbReference>
<dbReference type="PROSITE" id="PS50011">
    <property type="entry name" value="PROTEIN_KINASE_DOM"/>
    <property type="match status" value="1"/>
</dbReference>
<dbReference type="Pfam" id="PF00400">
    <property type="entry name" value="WD40"/>
    <property type="match status" value="2"/>
</dbReference>
<dbReference type="PANTHER" id="PTHR44329">
    <property type="entry name" value="SERINE/THREONINE-PROTEIN KINASE TNNI3K-RELATED"/>
    <property type="match status" value="1"/>
</dbReference>
<comment type="caution">
    <text evidence="6">The sequence shown here is derived from an EMBL/GenBank/DDBJ whole genome shotgun (WGS) entry which is preliminary data.</text>
</comment>
<gene>
    <name evidence="6" type="ORF">RDB_LOCUS108366</name>
</gene>
<dbReference type="EMBL" id="CAJNJQ010002338">
    <property type="protein sequence ID" value="CAE7172820.1"/>
    <property type="molecule type" value="Genomic_DNA"/>
</dbReference>
<evidence type="ECO:0000256" key="3">
    <source>
        <dbReference type="PROSITE-ProRule" id="PRU00221"/>
    </source>
</evidence>
<feature type="region of interest" description="Disordered" evidence="4">
    <location>
        <begin position="79"/>
        <end position="99"/>
    </location>
</feature>
<dbReference type="PANTHER" id="PTHR44329:SF261">
    <property type="entry name" value="ZINC FINGER CONTAINING PROTEIN KINASE-RELATED"/>
    <property type="match status" value="1"/>
</dbReference>
<dbReference type="PROSITE" id="PS00678">
    <property type="entry name" value="WD_REPEATS_1"/>
    <property type="match status" value="1"/>
</dbReference>
<dbReference type="GO" id="GO:0005524">
    <property type="term" value="F:ATP binding"/>
    <property type="evidence" value="ECO:0007669"/>
    <property type="project" value="InterPro"/>
</dbReference>
<dbReference type="Gene3D" id="1.10.510.10">
    <property type="entry name" value="Transferase(Phosphotransferase) domain 1"/>
    <property type="match status" value="1"/>
</dbReference>
<dbReference type="SUPFAM" id="SSF50978">
    <property type="entry name" value="WD40 repeat-like"/>
    <property type="match status" value="1"/>
</dbReference>
<dbReference type="SMART" id="SM00220">
    <property type="entry name" value="S_TKc"/>
    <property type="match status" value="1"/>
</dbReference>
<proteinExistence type="predicted"/>
<sequence>SAQSGRGTYVASGGSDSTVRLWDIRTGRQVEQFEEHTETVTSVAFSPCGQYIASGSYDCKVIIRKVLDDEPTLDDVGPQIATSHLSTPDINTTTSGPSKAIEQSGEMAVTGDNSLTYADNLPEANQTFADGSAERSSNHAIIITYFHIRGRFYYFDNCRRFYSDDGTLIYDGSSSSFTEGPPGLTFYLNEAPCRLDQDGLWSQDVNGGYFHVHTWRSDSEAIGRHMSMEEMFHHLLLNGCVNLSSQMDIQQDTAIIINGGGFGDIWSGKLHDGTQVAIKAWRAPIIEECDYKTLKVHISVRSTFVPTDASLVGERATREIHCWSRLKHDNIHQLLGIIIFKGQYLGMVSEWMENGSVYKYMRKNPSIGRYQMSVQIASGLAYMHQCDSVHGDLKAANILVTLDGVARIADFGLSTMSEAGLHFSETSATQTGTMRWAKTPIGASIPMYMPLE</sequence>
<evidence type="ECO:0000313" key="7">
    <source>
        <dbReference type="Proteomes" id="UP000663827"/>
    </source>
</evidence>
<accession>A0A8H3E138</accession>
<dbReference type="Pfam" id="PF07714">
    <property type="entry name" value="PK_Tyr_Ser-Thr"/>
    <property type="match status" value="1"/>
</dbReference>
<dbReference type="AlphaFoldDB" id="A0A8H3E138"/>
<feature type="repeat" description="WD" evidence="3">
    <location>
        <begin position="1"/>
        <end position="32"/>
    </location>
</feature>
<organism evidence="6 7">
    <name type="scientific">Rhizoctonia solani</name>
    <dbReference type="NCBI Taxonomy" id="456999"/>
    <lineage>
        <taxon>Eukaryota</taxon>
        <taxon>Fungi</taxon>
        <taxon>Dikarya</taxon>
        <taxon>Basidiomycota</taxon>
        <taxon>Agaricomycotina</taxon>
        <taxon>Agaricomycetes</taxon>
        <taxon>Cantharellales</taxon>
        <taxon>Ceratobasidiaceae</taxon>
        <taxon>Rhizoctonia</taxon>
    </lineage>
</organism>